<evidence type="ECO:0000256" key="10">
    <source>
        <dbReference type="ARBA" id="ARBA00023224"/>
    </source>
</evidence>
<evidence type="ECO:0000256" key="6">
    <source>
        <dbReference type="ARBA" id="ARBA00023040"/>
    </source>
</evidence>
<dbReference type="InterPro" id="IPR000337">
    <property type="entry name" value="GPCR_3"/>
</dbReference>
<evidence type="ECO:0000313" key="14">
    <source>
        <dbReference type="Proteomes" id="UP000472260"/>
    </source>
</evidence>
<dbReference type="PRINTS" id="PR00592">
    <property type="entry name" value="CASENSINGR"/>
</dbReference>
<feature type="signal peptide" evidence="11">
    <location>
        <begin position="1"/>
        <end position="16"/>
    </location>
</feature>
<evidence type="ECO:0000256" key="4">
    <source>
        <dbReference type="ARBA" id="ARBA00022729"/>
    </source>
</evidence>
<reference evidence="13" key="1">
    <citation type="submission" date="2025-08" db="UniProtKB">
        <authorList>
            <consortium name="Ensembl"/>
        </authorList>
    </citation>
    <scope>IDENTIFICATION</scope>
</reference>
<dbReference type="FunFam" id="3.40.50.2300:FF:000016">
    <property type="entry name" value="Taste 1 receptor member 2"/>
    <property type="match status" value="1"/>
</dbReference>
<dbReference type="InterPro" id="IPR000068">
    <property type="entry name" value="GPCR_3_Ca_sens_rcpt-rel"/>
</dbReference>
<keyword evidence="6" id="KW-0297">G-protein coupled receptor</keyword>
<feature type="chain" id="PRO_5025400893" description="Receptor ligand binding region domain-containing protein" evidence="11">
    <location>
        <begin position="17"/>
        <end position="455"/>
    </location>
</feature>
<evidence type="ECO:0000256" key="1">
    <source>
        <dbReference type="ARBA" id="ARBA00004651"/>
    </source>
</evidence>
<reference evidence="13" key="2">
    <citation type="submission" date="2025-09" db="UniProtKB">
        <authorList>
            <consortium name="Ensembl"/>
        </authorList>
    </citation>
    <scope>IDENTIFICATION</scope>
</reference>
<dbReference type="PANTHER" id="PTHR24061">
    <property type="entry name" value="CALCIUM-SENSING RECEPTOR-RELATED"/>
    <property type="match status" value="1"/>
</dbReference>
<evidence type="ECO:0000256" key="11">
    <source>
        <dbReference type="SAM" id="SignalP"/>
    </source>
</evidence>
<dbReference type="SUPFAM" id="SSF53822">
    <property type="entry name" value="Periplasmic binding protein-like I"/>
    <property type="match status" value="1"/>
</dbReference>
<dbReference type="PANTHER" id="PTHR24061:SF528">
    <property type="entry name" value="C-FAMILY ODORANT RECEPTOR OLFCD2-RELATED"/>
    <property type="match status" value="1"/>
</dbReference>
<dbReference type="PRINTS" id="PR00248">
    <property type="entry name" value="GPCRMGR"/>
</dbReference>
<dbReference type="InterPro" id="IPR028082">
    <property type="entry name" value="Peripla_BP_I"/>
</dbReference>
<keyword evidence="5" id="KW-1133">Transmembrane helix</keyword>
<evidence type="ECO:0000256" key="2">
    <source>
        <dbReference type="ARBA" id="ARBA00022475"/>
    </source>
</evidence>
<keyword evidence="4 11" id="KW-0732">Signal</keyword>
<comment type="subcellular location">
    <subcellularLocation>
        <location evidence="1">Cell membrane</location>
        <topology evidence="1">Multi-pass membrane protein</topology>
    </subcellularLocation>
</comment>
<evidence type="ECO:0000256" key="9">
    <source>
        <dbReference type="ARBA" id="ARBA00023180"/>
    </source>
</evidence>
<keyword evidence="8" id="KW-0675">Receptor</keyword>
<dbReference type="Ensembl" id="ENSSANT00000101319.1">
    <property type="protein sequence ID" value="ENSSANP00000095414.1"/>
    <property type="gene ID" value="ENSSANG00000047005.1"/>
</dbReference>
<organism evidence="13 14">
    <name type="scientific">Sinocyclocheilus anshuiensis</name>
    <dbReference type="NCBI Taxonomy" id="1608454"/>
    <lineage>
        <taxon>Eukaryota</taxon>
        <taxon>Metazoa</taxon>
        <taxon>Chordata</taxon>
        <taxon>Craniata</taxon>
        <taxon>Vertebrata</taxon>
        <taxon>Euteleostomi</taxon>
        <taxon>Actinopterygii</taxon>
        <taxon>Neopterygii</taxon>
        <taxon>Teleostei</taxon>
        <taxon>Ostariophysi</taxon>
        <taxon>Cypriniformes</taxon>
        <taxon>Cyprinidae</taxon>
        <taxon>Cyprininae</taxon>
        <taxon>Sinocyclocheilus</taxon>
    </lineage>
</organism>
<evidence type="ECO:0000256" key="5">
    <source>
        <dbReference type="ARBA" id="ARBA00022989"/>
    </source>
</evidence>
<evidence type="ECO:0000259" key="12">
    <source>
        <dbReference type="Pfam" id="PF01094"/>
    </source>
</evidence>
<protein>
    <recommendedName>
        <fullName evidence="12">Receptor ligand binding region domain-containing protein</fullName>
    </recommendedName>
</protein>
<keyword evidence="14" id="KW-1185">Reference proteome</keyword>
<evidence type="ECO:0000256" key="8">
    <source>
        <dbReference type="ARBA" id="ARBA00023170"/>
    </source>
</evidence>
<keyword evidence="2" id="KW-1003">Cell membrane</keyword>
<dbReference type="Pfam" id="PF01094">
    <property type="entry name" value="ANF_receptor"/>
    <property type="match status" value="1"/>
</dbReference>
<keyword evidence="7" id="KW-0472">Membrane</keyword>
<keyword evidence="9" id="KW-0325">Glycoprotein</keyword>
<dbReference type="AlphaFoldDB" id="A0A671SIG3"/>
<accession>A0A671SIG3</accession>
<dbReference type="Proteomes" id="UP000472260">
    <property type="component" value="Unassembled WGS sequence"/>
</dbReference>
<sequence length="455" mass="51696">MLILELLLLMSVLIKAVQPDCRRQGKAQLPEFIKDGALKIGGIFTFYTGYTGVIPSFTRLPPQPKCKEYVCFHINYREFKFACTMIFAIEEINKNQNILPNHTLGYEIFNACGFSNILQEKNRGAENNDFHSSLMHAIVTFVFVFTQISHFATCACLSNRKEFPSFLRTIPSDYYQSRALAQLVKHFGWTWMGALSNDNDYGKNGIATFIKAAQEEGVCIEYSQAFESTGSKTSLKNIVDTIRTSKSKVIMAFMSHREIKILVDELYRQNITGLQWIGSDAWITDDSLADSQGHTLLIGSIGFTVRNAQIPGLGHFLQEVNPSQFPKSMFFKEFWENIFQCSLSPNAMQRACNGSEHLKYGKHPFTDVSDLRYANNVYKAVYAIAHALHNLLSCKQQKGPFANATCAQPTTIQPWQVKYLLNRKSKYLTLNICKNPSKLHDANKILFIYLLLLLF</sequence>
<dbReference type="GO" id="GO:0004930">
    <property type="term" value="F:G protein-coupled receptor activity"/>
    <property type="evidence" value="ECO:0007669"/>
    <property type="project" value="UniProtKB-KW"/>
</dbReference>
<proteinExistence type="predicted"/>
<dbReference type="GO" id="GO:0005886">
    <property type="term" value="C:plasma membrane"/>
    <property type="evidence" value="ECO:0007669"/>
    <property type="project" value="UniProtKB-SubCell"/>
</dbReference>
<evidence type="ECO:0000256" key="7">
    <source>
        <dbReference type="ARBA" id="ARBA00023136"/>
    </source>
</evidence>
<dbReference type="InterPro" id="IPR001828">
    <property type="entry name" value="ANF_lig-bd_rcpt"/>
</dbReference>
<keyword evidence="10" id="KW-0807">Transducer</keyword>
<keyword evidence="3" id="KW-0812">Transmembrane</keyword>
<feature type="domain" description="Receptor ligand binding region" evidence="12">
    <location>
        <begin position="84"/>
        <end position="421"/>
    </location>
</feature>
<evidence type="ECO:0000313" key="13">
    <source>
        <dbReference type="Ensembl" id="ENSSANP00000095414.1"/>
    </source>
</evidence>
<evidence type="ECO:0000256" key="3">
    <source>
        <dbReference type="ARBA" id="ARBA00022692"/>
    </source>
</evidence>
<dbReference type="Gene3D" id="3.40.50.2300">
    <property type="match status" value="2"/>
</dbReference>
<name>A0A671SIG3_9TELE</name>